<dbReference type="EMBL" id="JARKNE010000008">
    <property type="protein sequence ID" value="KAK5812356.1"/>
    <property type="molecule type" value="Genomic_DNA"/>
</dbReference>
<protein>
    <submittedName>
        <fullName evidence="1">Uncharacterized protein</fullName>
    </submittedName>
</protein>
<comment type="caution">
    <text evidence="1">The sequence shown here is derived from an EMBL/GenBank/DDBJ whole genome shotgun (WGS) entry which is preliminary data.</text>
</comment>
<keyword evidence="2" id="KW-1185">Reference proteome</keyword>
<accession>A0ABR0P174</accession>
<dbReference type="Proteomes" id="UP001358586">
    <property type="component" value="Chromosome 8"/>
</dbReference>
<sequence length="146" mass="16723">MKIVGYDLKGYVLGTINVPLQFVVGNEGRLVENLAFLVHKKKDKFLASDDVLVYITKASTSFEVWMTIERRLIWHLTKNMWSIKQNKLITPGVNTQEFKQGHRGNGCGWYCSRPQCQLCGKVGHVVQTCYYRFDENFSGVDQLSSL</sequence>
<organism evidence="1 2">
    <name type="scientific">Gossypium arboreum</name>
    <name type="common">Tree cotton</name>
    <name type="synonym">Gossypium nanking</name>
    <dbReference type="NCBI Taxonomy" id="29729"/>
    <lineage>
        <taxon>Eukaryota</taxon>
        <taxon>Viridiplantae</taxon>
        <taxon>Streptophyta</taxon>
        <taxon>Embryophyta</taxon>
        <taxon>Tracheophyta</taxon>
        <taxon>Spermatophyta</taxon>
        <taxon>Magnoliopsida</taxon>
        <taxon>eudicotyledons</taxon>
        <taxon>Gunneridae</taxon>
        <taxon>Pentapetalae</taxon>
        <taxon>rosids</taxon>
        <taxon>malvids</taxon>
        <taxon>Malvales</taxon>
        <taxon>Malvaceae</taxon>
        <taxon>Malvoideae</taxon>
        <taxon>Gossypium</taxon>
    </lineage>
</organism>
<name>A0ABR0P174_GOSAR</name>
<reference evidence="1 2" key="1">
    <citation type="submission" date="2023-03" db="EMBL/GenBank/DDBJ databases">
        <title>WGS of Gossypium arboreum.</title>
        <authorList>
            <person name="Yu D."/>
        </authorList>
    </citation>
    <scope>NUCLEOTIDE SEQUENCE [LARGE SCALE GENOMIC DNA]</scope>
    <source>
        <tissue evidence="1">Leaf</tissue>
    </source>
</reference>
<evidence type="ECO:0000313" key="2">
    <source>
        <dbReference type="Proteomes" id="UP001358586"/>
    </source>
</evidence>
<evidence type="ECO:0000313" key="1">
    <source>
        <dbReference type="EMBL" id="KAK5812356.1"/>
    </source>
</evidence>
<proteinExistence type="predicted"/>
<gene>
    <name evidence="1" type="ORF">PVK06_027785</name>
</gene>